<comment type="caution">
    <text evidence="1">The sequence shown here is derived from an EMBL/GenBank/DDBJ whole genome shotgun (WGS) entry which is preliminary data.</text>
</comment>
<organism evidence="1 2">
    <name type="scientific">Dendrobium thyrsiflorum</name>
    <name type="common">Pinecone-like raceme dendrobium</name>
    <name type="synonym">Orchid</name>
    <dbReference type="NCBI Taxonomy" id="117978"/>
    <lineage>
        <taxon>Eukaryota</taxon>
        <taxon>Viridiplantae</taxon>
        <taxon>Streptophyta</taxon>
        <taxon>Embryophyta</taxon>
        <taxon>Tracheophyta</taxon>
        <taxon>Spermatophyta</taxon>
        <taxon>Magnoliopsida</taxon>
        <taxon>Liliopsida</taxon>
        <taxon>Asparagales</taxon>
        <taxon>Orchidaceae</taxon>
        <taxon>Epidendroideae</taxon>
        <taxon>Malaxideae</taxon>
        <taxon>Dendrobiinae</taxon>
        <taxon>Dendrobium</taxon>
    </lineage>
</organism>
<accession>A0ABD0VJ00</accession>
<gene>
    <name evidence="1" type="ORF">M5K25_005625</name>
</gene>
<evidence type="ECO:0000313" key="1">
    <source>
        <dbReference type="EMBL" id="KAL0924768.1"/>
    </source>
</evidence>
<evidence type="ECO:0000313" key="2">
    <source>
        <dbReference type="Proteomes" id="UP001552299"/>
    </source>
</evidence>
<reference evidence="1 2" key="1">
    <citation type="journal article" date="2024" name="Plant Biotechnol. J.">
        <title>Dendrobium thyrsiflorum genome and its molecular insights into genes involved in important horticultural traits.</title>
        <authorList>
            <person name="Chen B."/>
            <person name="Wang J.Y."/>
            <person name="Zheng P.J."/>
            <person name="Li K.L."/>
            <person name="Liang Y.M."/>
            <person name="Chen X.F."/>
            <person name="Zhang C."/>
            <person name="Zhao X."/>
            <person name="He X."/>
            <person name="Zhang G.Q."/>
            <person name="Liu Z.J."/>
            <person name="Xu Q."/>
        </authorList>
    </citation>
    <scope>NUCLEOTIDE SEQUENCE [LARGE SCALE GENOMIC DNA]</scope>
    <source>
        <strain evidence="1">GZMU011</strain>
    </source>
</reference>
<keyword evidence="2" id="KW-1185">Reference proteome</keyword>
<dbReference type="AlphaFoldDB" id="A0ABD0VJ00"/>
<dbReference type="Proteomes" id="UP001552299">
    <property type="component" value="Unassembled WGS sequence"/>
</dbReference>
<protein>
    <submittedName>
        <fullName evidence="1">Uncharacterized protein</fullName>
    </submittedName>
</protein>
<dbReference type="EMBL" id="JANQDX010000005">
    <property type="protein sequence ID" value="KAL0924768.1"/>
    <property type="molecule type" value="Genomic_DNA"/>
</dbReference>
<name>A0ABD0VJ00_DENTH</name>
<sequence length="79" mass="9036">MMEEMGMVEVVIYSDMKEVEMEMAEEEMVMVAVVICSGKEEVVREMEVAEMVFGATISVYKYAIVCDKVLSHEAIRNQF</sequence>
<proteinExistence type="predicted"/>